<dbReference type="Proteomes" id="UP000032515">
    <property type="component" value="Unassembled WGS sequence"/>
</dbReference>
<dbReference type="AlphaFoldDB" id="A0A0D7ED59"/>
<proteinExistence type="predicted"/>
<comment type="caution">
    <text evidence="1">The sequence shown here is derived from an EMBL/GenBank/DDBJ whole genome shotgun (WGS) entry which is preliminary data.</text>
</comment>
<protein>
    <submittedName>
        <fullName evidence="1">Uncharacterized protein</fullName>
    </submittedName>
</protein>
<name>A0A0D7ED59_RHOPL</name>
<dbReference type="RefSeq" id="WP_044415926.1">
    <property type="nucleotide sequence ID" value="NZ_JXXE01000501.1"/>
</dbReference>
<reference evidence="1 2" key="1">
    <citation type="submission" date="2014-11" db="EMBL/GenBank/DDBJ databases">
        <title>Genomics and ecophysiology of heterotrophic nitrogen fixing bacteria isolated from estuarine surface water.</title>
        <authorList>
            <person name="Bentzon-Tilia M."/>
            <person name="Severin I."/>
            <person name="Hansen L.H."/>
            <person name="Riemann L."/>
        </authorList>
    </citation>
    <scope>NUCLEOTIDE SEQUENCE [LARGE SCALE GENOMIC DNA]</scope>
    <source>
        <strain evidence="1 2">BAL398</strain>
    </source>
</reference>
<evidence type="ECO:0000313" key="1">
    <source>
        <dbReference type="EMBL" id="KIZ38576.1"/>
    </source>
</evidence>
<organism evidence="1 2">
    <name type="scientific">Rhodopseudomonas palustris</name>
    <dbReference type="NCBI Taxonomy" id="1076"/>
    <lineage>
        <taxon>Bacteria</taxon>
        <taxon>Pseudomonadati</taxon>
        <taxon>Pseudomonadota</taxon>
        <taxon>Alphaproteobacteria</taxon>
        <taxon>Hyphomicrobiales</taxon>
        <taxon>Nitrobacteraceae</taxon>
        <taxon>Rhodopseudomonas</taxon>
    </lineage>
</organism>
<evidence type="ECO:0000313" key="2">
    <source>
        <dbReference type="Proteomes" id="UP000032515"/>
    </source>
</evidence>
<sequence>METIVPAAGDWHLCIDDETSSSKFHRVTILAWAISQNPAALPVPITPFGRGDVSGEYMVQAVSESADQFIILPNGPALAGNDFNGAKQWFKQKRLAGAA</sequence>
<gene>
    <name evidence="1" type="ORF">OO17_22710</name>
</gene>
<dbReference type="EMBL" id="JXXE01000501">
    <property type="protein sequence ID" value="KIZ38576.1"/>
    <property type="molecule type" value="Genomic_DNA"/>
</dbReference>
<dbReference type="PATRIC" id="fig|1076.23.peg.5423"/>
<accession>A0A0D7ED59</accession>
<dbReference type="OrthoDB" id="7592571at2"/>